<reference evidence="4" key="1">
    <citation type="submission" date="2019-07" db="EMBL/GenBank/DDBJ databases">
        <authorList>
            <person name="Zhang Q."/>
            <person name="Ren J."/>
            <person name="Wang W."/>
            <person name="Zhai J."/>
            <person name="Yang J."/>
            <person name="Liu N."/>
            <person name="Huang Y."/>
            <person name="Pan G."/>
            <person name="Chen Y."/>
            <person name="Fan K."/>
        </authorList>
    </citation>
    <scope>NUCLEOTIDE SEQUENCE</scope>
    <source>
        <strain evidence="4">FXJ8.102</strain>
    </source>
</reference>
<dbReference type="AlphaFoldDB" id="A0A7L4WP09"/>
<proteinExistence type="predicted"/>
<feature type="domain" description="Carrier" evidence="3">
    <location>
        <begin position="10"/>
        <end position="88"/>
    </location>
</feature>
<dbReference type="EMBL" id="MN158712">
    <property type="protein sequence ID" value="QFS19046.1"/>
    <property type="molecule type" value="Genomic_DNA"/>
</dbReference>
<dbReference type="InterPro" id="IPR036736">
    <property type="entry name" value="ACP-like_sf"/>
</dbReference>
<organism evidence="4">
    <name type="scientific">Streptomyces sp. FXJ8.102</name>
    <dbReference type="NCBI Taxonomy" id="1581323"/>
    <lineage>
        <taxon>Bacteria</taxon>
        <taxon>Bacillati</taxon>
        <taxon>Actinomycetota</taxon>
        <taxon>Actinomycetes</taxon>
        <taxon>Kitasatosporales</taxon>
        <taxon>Streptomycetaceae</taxon>
        <taxon>Streptomyces</taxon>
    </lineage>
</organism>
<protein>
    <submittedName>
        <fullName evidence="4">Acyl carrier protein</fullName>
    </submittedName>
</protein>
<evidence type="ECO:0000259" key="3">
    <source>
        <dbReference type="PROSITE" id="PS50075"/>
    </source>
</evidence>
<name>A0A7L4WP09_9ACTN</name>
<gene>
    <name evidence="4" type="primary">plqC</name>
</gene>
<dbReference type="Gene3D" id="1.10.1200.10">
    <property type="entry name" value="ACP-like"/>
    <property type="match status" value="1"/>
</dbReference>
<dbReference type="PROSITE" id="PS50075">
    <property type="entry name" value="CARRIER"/>
    <property type="match status" value="1"/>
</dbReference>
<keyword evidence="1" id="KW-0596">Phosphopantetheine</keyword>
<dbReference type="SUPFAM" id="SSF47336">
    <property type="entry name" value="ACP-like"/>
    <property type="match status" value="1"/>
</dbReference>
<evidence type="ECO:0000313" key="4">
    <source>
        <dbReference type="EMBL" id="QFS19046.1"/>
    </source>
</evidence>
<dbReference type="InterPro" id="IPR006162">
    <property type="entry name" value="Ppantetheine_attach_site"/>
</dbReference>
<sequence length="91" mass="9624">MSDANTAVTELSVEDLTSIMRSSAGEDESVDLDGDILDSAFTDLGYDSLALLETVARISRDHGVELGDDVLDDVETPRDLLAVVNRAIAAA</sequence>
<evidence type="ECO:0000256" key="2">
    <source>
        <dbReference type="ARBA" id="ARBA00022553"/>
    </source>
</evidence>
<accession>A0A7L4WP09</accession>
<dbReference type="InterPro" id="IPR009081">
    <property type="entry name" value="PP-bd_ACP"/>
</dbReference>
<dbReference type="Pfam" id="PF00550">
    <property type="entry name" value="PP-binding"/>
    <property type="match status" value="1"/>
</dbReference>
<keyword evidence="2" id="KW-0597">Phosphoprotein</keyword>
<dbReference type="PROSITE" id="PS00012">
    <property type="entry name" value="PHOSPHOPANTETHEINE"/>
    <property type="match status" value="1"/>
</dbReference>
<evidence type="ECO:0000256" key="1">
    <source>
        <dbReference type="ARBA" id="ARBA00022450"/>
    </source>
</evidence>